<evidence type="ECO:0000313" key="3">
    <source>
        <dbReference type="EMBL" id="QEC68761.1"/>
    </source>
</evidence>
<evidence type="ECO:0000256" key="1">
    <source>
        <dbReference type="ARBA" id="ARBA00022729"/>
    </source>
</evidence>
<reference evidence="3 4" key="1">
    <citation type="journal article" date="2016" name="Int. J. Syst. Evol. Microbiol.">
        <title>Panacibacter ginsenosidivorans gen. nov., sp. nov., with ginsenoside converting activity isolated from soil of a ginseng field.</title>
        <authorList>
            <person name="Siddiqi M.Z."/>
            <person name="Muhammad Shafi S."/>
            <person name="Choi K.D."/>
            <person name="Im W.T."/>
        </authorList>
    </citation>
    <scope>NUCLEOTIDE SEQUENCE [LARGE SCALE GENOMIC DNA]</scope>
    <source>
        <strain evidence="3 4">Gsoil1550</strain>
    </source>
</reference>
<keyword evidence="1" id="KW-0732">Signal</keyword>
<feature type="domain" description="Outer membrane protein beta-barrel" evidence="2">
    <location>
        <begin position="234"/>
        <end position="343"/>
    </location>
</feature>
<protein>
    <submittedName>
        <fullName evidence="3">Porin family protein</fullName>
    </submittedName>
</protein>
<organism evidence="3 4">
    <name type="scientific">Panacibacter ginsenosidivorans</name>
    <dbReference type="NCBI Taxonomy" id="1813871"/>
    <lineage>
        <taxon>Bacteria</taxon>
        <taxon>Pseudomonadati</taxon>
        <taxon>Bacteroidota</taxon>
        <taxon>Chitinophagia</taxon>
        <taxon>Chitinophagales</taxon>
        <taxon>Chitinophagaceae</taxon>
        <taxon>Panacibacter</taxon>
    </lineage>
</organism>
<evidence type="ECO:0000259" key="2">
    <source>
        <dbReference type="Pfam" id="PF13505"/>
    </source>
</evidence>
<sequence length="359" mass="40905">MKLKFFIVFAVIPVFVFSQSGFKPGFIVKNNGDTVRGFLESIETKKISGRISFSPSNTSNPATFTTAEIKSFGYDGENTFRKVVYTDPFELTQKEQFAKLLSLGYYSLYTFWKKDVMYFIIKTPEDSCHLLYDDDRSSNGYINQKGNFQNELLFFSQSCNTLKPLIETLNYTEADLIQYIQKLNKCVSPSTASQIVYKKEKSKLNIYAYAGGMYFGSGHEYTGRIIGKITVPAVDKNLALTFGLNYMTHQNTELVDVLGYKKEQTVNKNIFSVPLSIQYYFTKGIIRPYLDAGVTLDYLTTDGELTFYGKKINDSKFGPAFTAALGIEGYITQRLFIKADFRYELFVHYPTVGIAYTFK</sequence>
<dbReference type="EMBL" id="CP042435">
    <property type="protein sequence ID" value="QEC68761.1"/>
    <property type="molecule type" value="Genomic_DNA"/>
</dbReference>
<evidence type="ECO:0000313" key="4">
    <source>
        <dbReference type="Proteomes" id="UP000321533"/>
    </source>
</evidence>
<dbReference type="OrthoDB" id="677565at2"/>
<proteinExistence type="predicted"/>
<gene>
    <name evidence="3" type="ORF">FRZ67_16150</name>
</gene>
<dbReference type="Pfam" id="PF13505">
    <property type="entry name" value="OMP_b-brl"/>
    <property type="match status" value="1"/>
</dbReference>
<dbReference type="InterPro" id="IPR011250">
    <property type="entry name" value="OMP/PagP_B-barrel"/>
</dbReference>
<name>A0A5B8VCT9_9BACT</name>
<dbReference type="SUPFAM" id="SSF56925">
    <property type="entry name" value="OMPA-like"/>
    <property type="match status" value="1"/>
</dbReference>
<dbReference type="Proteomes" id="UP000321533">
    <property type="component" value="Chromosome"/>
</dbReference>
<accession>A0A5B8VCT9</accession>
<dbReference type="InterPro" id="IPR027385">
    <property type="entry name" value="Beta-barrel_OMP"/>
</dbReference>
<keyword evidence="4" id="KW-1185">Reference proteome</keyword>
<dbReference type="AlphaFoldDB" id="A0A5B8VCT9"/>
<dbReference type="KEGG" id="pgin:FRZ67_16150"/>
<dbReference type="RefSeq" id="WP_147191110.1">
    <property type="nucleotide sequence ID" value="NZ_CP042435.1"/>
</dbReference>
<dbReference type="Gene3D" id="2.40.160.20">
    <property type="match status" value="1"/>
</dbReference>